<feature type="region of interest" description="Disordered" evidence="1">
    <location>
        <begin position="252"/>
        <end position="278"/>
    </location>
</feature>
<gene>
    <name evidence="2" type="ORF">FVO59_03055</name>
</gene>
<dbReference type="RefSeq" id="WP_182254523.1">
    <property type="nucleotide sequence ID" value="NZ_CP043732.1"/>
</dbReference>
<organism evidence="2 3">
    <name type="scientific">Microbacterium esteraromaticum</name>
    <dbReference type="NCBI Taxonomy" id="57043"/>
    <lineage>
        <taxon>Bacteria</taxon>
        <taxon>Bacillati</taxon>
        <taxon>Actinomycetota</taxon>
        <taxon>Actinomycetes</taxon>
        <taxon>Micrococcales</taxon>
        <taxon>Microbacteriaceae</taxon>
        <taxon>Microbacterium</taxon>
    </lineage>
</organism>
<dbReference type="EMBL" id="CP043732">
    <property type="protein sequence ID" value="QMU96299.1"/>
    <property type="molecule type" value="Genomic_DNA"/>
</dbReference>
<evidence type="ECO:0000313" key="2">
    <source>
        <dbReference type="EMBL" id="QMU96299.1"/>
    </source>
</evidence>
<name>A0A7D7WBM8_9MICO</name>
<evidence type="ECO:0000313" key="3">
    <source>
        <dbReference type="Proteomes" id="UP000515708"/>
    </source>
</evidence>
<reference evidence="2 3" key="1">
    <citation type="journal article" date="2020" name="Front. Microbiol.">
        <title>Design of Bacterial Strain-Specific qPCR Assays Using NGS Data and Publicly Available Resources and Its Application to Track Biocontrol Strains.</title>
        <authorList>
            <person name="Hernandez I."/>
            <person name="Sant C."/>
            <person name="Martinez R."/>
            <person name="Fernandez C."/>
        </authorList>
    </citation>
    <scope>NUCLEOTIDE SEQUENCE [LARGE SCALE GENOMIC DNA]</scope>
    <source>
        <strain evidence="2 3">B24</strain>
    </source>
</reference>
<evidence type="ECO:0000256" key="1">
    <source>
        <dbReference type="SAM" id="MobiDB-lite"/>
    </source>
</evidence>
<dbReference type="Proteomes" id="UP000515708">
    <property type="component" value="Chromosome"/>
</dbReference>
<protein>
    <submittedName>
        <fullName evidence="2">Uncharacterized protein</fullName>
    </submittedName>
</protein>
<accession>A0A7D7WBM8</accession>
<sequence>MSITERFPNSDAAKAARVGAGVYERTVIALLGSLPTSALDSRVLRGAGLAIRHLDADAIGFRPVGPGPDLSLTVHRLDRLGAASTLAAVAKRQRREAADLGSTRDWLATTRLRGLDSREQRDAGADYLRDALDLFRALILLYSDVTPALKAFGDAVGFDVVGDGFAVLDPDGIQIGAPFGVSELGAQYSPESLRSRIASNVAAFHTFRNEIIDLIAEALIAPADGHESDGTLRAAASLPTLPRSVQRRVAQRLAADEDTEDLHRKAARRHHGRALGQPAVRRDVARRYELAQLANGGSWFDTPDQDGDDFSL</sequence>
<proteinExistence type="predicted"/>
<dbReference type="AlphaFoldDB" id="A0A7D7WBM8"/>